<gene>
    <name evidence="8" type="ORF">HMPREF0381_1534</name>
</gene>
<dbReference type="SMART" id="SM00563">
    <property type="entry name" value="PlsC"/>
    <property type="match status" value="1"/>
</dbReference>
<comment type="pathway">
    <text evidence="1">Lipid metabolism.</text>
</comment>
<dbReference type="AlphaFoldDB" id="E6LNM0"/>
<accession>E6LNM0</accession>
<dbReference type="CDD" id="cd07989">
    <property type="entry name" value="LPLAT_AGPAT-like"/>
    <property type="match status" value="1"/>
</dbReference>
<dbReference type="SUPFAM" id="SSF69593">
    <property type="entry name" value="Glycerol-3-phosphate (1)-acyltransferase"/>
    <property type="match status" value="1"/>
</dbReference>
<evidence type="ECO:0000256" key="1">
    <source>
        <dbReference type="ARBA" id="ARBA00005189"/>
    </source>
</evidence>
<dbReference type="Pfam" id="PF01553">
    <property type="entry name" value="Acyltransferase"/>
    <property type="match status" value="1"/>
</dbReference>
<keyword evidence="6" id="KW-1133">Transmembrane helix</keyword>
<keyword evidence="5 8" id="KW-0012">Acyltransferase</keyword>
<dbReference type="RefSeq" id="WP_008751300.1">
    <property type="nucleotide sequence ID" value="NZ_GL622296.1"/>
</dbReference>
<reference evidence="8 9" key="1">
    <citation type="submission" date="2010-12" db="EMBL/GenBank/DDBJ databases">
        <authorList>
            <person name="Muzny D."/>
            <person name="Qin X."/>
            <person name="Deng J."/>
            <person name="Jiang H."/>
            <person name="Liu Y."/>
            <person name="Qu J."/>
            <person name="Song X.-Z."/>
            <person name="Zhang L."/>
            <person name="Thornton R."/>
            <person name="Coyle M."/>
            <person name="Francisco L."/>
            <person name="Jackson L."/>
            <person name="Javaid M."/>
            <person name="Korchina V."/>
            <person name="Kovar C."/>
            <person name="Mata R."/>
            <person name="Mathew T."/>
            <person name="Ngo R."/>
            <person name="Nguyen L."/>
            <person name="Nguyen N."/>
            <person name="Okwuonu G."/>
            <person name="Ongeri F."/>
            <person name="Pham C."/>
            <person name="Simmons D."/>
            <person name="Wilczek-Boney K."/>
            <person name="Hale W."/>
            <person name="Jakkamsetti A."/>
            <person name="Pham P."/>
            <person name="Ruth R."/>
            <person name="San Lucas F."/>
            <person name="Warren J."/>
            <person name="Zhang J."/>
            <person name="Zhao Z."/>
            <person name="Zhou C."/>
            <person name="Zhu D."/>
            <person name="Lee S."/>
            <person name="Bess C."/>
            <person name="Blankenburg K."/>
            <person name="Forbes L."/>
            <person name="Fu Q."/>
            <person name="Gubbala S."/>
            <person name="Hirani K."/>
            <person name="Jayaseelan J.C."/>
            <person name="Lara F."/>
            <person name="Munidasa M."/>
            <person name="Palculict T."/>
            <person name="Patil S."/>
            <person name="Pu L.-L."/>
            <person name="Saada N."/>
            <person name="Tang L."/>
            <person name="Weissenberger G."/>
            <person name="Zhu Y."/>
            <person name="Hemphill L."/>
            <person name="Shang Y."/>
            <person name="Youmans B."/>
            <person name="Ayvaz T."/>
            <person name="Ross M."/>
            <person name="Santibanez J."/>
            <person name="Aqrawi P."/>
            <person name="Gross S."/>
            <person name="Joshi V."/>
            <person name="Fowler G."/>
            <person name="Nazareth L."/>
            <person name="Reid J."/>
            <person name="Worley K."/>
            <person name="Petrosino J."/>
            <person name="Highlander S."/>
            <person name="Gibbs R."/>
        </authorList>
    </citation>
    <scope>NUCLEOTIDE SEQUENCE [LARGE SCALE GENOMIC DNA]</scope>
    <source>
        <strain evidence="8 9">DSM 3986</strain>
    </source>
</reference>
<dbReference type="GO" id="GO:0003841">
    <property type="term" value="F:1-acylglycerol-3-phosphate O-acyltransferase activity"/>
    <property type="evidence" value="ECO:0007669"/>
    <property type="project" value="TreeGrafter"/>
</dbReference>
<evidence type="ECO:0000259" key="7">
    <source>
        <dbReference type="SMART" id="SM00563"/>
    </source>
</evidence>
<dbReference type="GO" id="GO:0006654">
    <property type="term" value="P:phosphatidic acid biosynthetic process"/>
    <property type="evidence" value="ECO:0007669"/>
    <property type="project" value="TreeGrafter"/>
</dbReference>
<dbReference type="PANTHER" id="PTHR10434">
    <property type="entry name" value="1-ACYL-SN-GLYCEROL-3-PHOSPHATE ACYLTRANSFERASE"/>
    <property type="match status" value="1"/>
</dbReference>
<comment type="caution">
    <text evidence="8">The sequence shown here is derived from an EMBL/GenBank/DDBJ whole genome shotgun (WGS) entry which is preliminary data.</text>
</comment>
<dbReference type="eggNOG" id="COG0204">
    <property type="taxonomic scope" value="Bacteria"/>
</dbReference>
<evidence type="ECO:0000256" key="4">
    <source>
        <dbReference type="ARBA" id="ARBA00023098"/>
    </source>
</evidence>
<dbReference type="PANTHER" id="PTHR10434:SF64">
    <property type="entry name" value="1-ACYL-SN-GLYCEROL-3-PHOSPHATE ACYLTRANSFERASE-RELATED"/>
    <property type="match status" value="1"/>
</dbReference>
<keyword evidence="6" id="KW-0812">Transmembrane</keyword>
<evidence type="ECO:0000313" key="9">
    <source>
        <dbReference type="Proteomes" id="UP000003434"/>
    </source>
</evidence>
<proteinExistence type="predicted"/>
<keyword evidence="2" id="KW-0444">Lipid biosynthesis</keyword>
<dbReference type="InterPro" id="IPR002123">
    <property type="entry name" value="Plipid/glycerol_acylTrfase"/>
</dbReference>
<evidence type="ECO:0000256" key="5">
    <source>
        <dbReference type="ARBA" id="ARBA00023315"/>
    </source>
</evidence>
<sequence>MIKFILVALGLFLYLVLFIPAMLILLIVRKFRPDISTSVAQGMVSAVFRLMIFITGSKVEVRGSENIPENGGVLFVSNHRSYFDILTGYGYTKKPLGFVSKYEMIHAPLLKQWMDLLNCLFLNRKDIKQGLKTILKGIDQVKSGVSVWICPEGGRNMNPDVTNVKEFKEGSLKIAEKGKVPIVPVAIYGTYEIWEEHLPYMKKSKVIIEYGNPIIIDELTDNEKKKLGAYTRSKIVDMLENIVKEKKAHK</sequence>
<evidence type="ECO:0000256" key="6">
    <source>
        <dbReference type="SAM" id="Phobius"/>
    </source>
</evidence>
<organism evidence="8 9">
    <name type="scientific">Lachnoanaerobaculum saburreum DSM 3986</name>
    <dbReference type="NCBI Taxonomy" id="887325"/>
    <lineage>
        <taxon>Bacteria</taxon>
        <taxon>Bacillati</taxon>
        <taxon>Bacillota</taxon>
        <taxon>Clostridia</taxon>
        <taxon>Lachnospirales</taxon>
        <taxon>Lachnospiraceae</taxon>
        <taxon>Lachnoanaerobaculum</taxon>
    </lineage>
</organism>
<dbReference type="EMBL" id="AEPW01000060">
    <property type="protein sequence ID" value="EFU76537.1"/>
    <property type="molecule type" value="Genomic_DNA"/>
</dbReference>
<feature type="transmembrane region" description="Helical" evidence="6">
    <location>
        <begin position="6"/>
        <end position="28"/>
    </location>
</feature>
<evidence type="ECO:0000256" key="3">
    <source>
        <dbReference type="ARBA" id="ARBA00022679"/>
    </source>
</evidence>
<evidence type="ECO:0000256" key="2">
    <source>
        <dbReference type="ARBA" id="ARBA00022516"/>
    </source>
</evidence>
<keyword evidence="4" id="KW-0443">Lipid metabolism</keyword>
<keyword evidence="6" id="KW-0472">Membrane</keyword>
<keyword evidence="3 8" id="KW-0808">Transferase</keyword>
<dbReference type="HOGENOM" id="CLU_027938_6_1_9"/>
<evidence type="ECO:0000313" key="8">
    <source>
        <dbReference type="EMBL" id="EFU76537.1"/>
    </source>
</evidence>
<feature type="domain" description="Phospholipid/glycerol acyltransferase" evidence="7">
    <location>
        <begin position="73"/>
        <end position="190"/>
    </location>
</feature>
<name>E6LNM0_9FIRM</name>
<dbReference type="Proteomes" id="UP000003434">
    <property type="component" value="Unassembled WGS sequence"/>
</dbReference>
<protein>
    <submittedName>
        <fullName evidence="8">Acyltransferase</fullName>
    </submittedName>
</protein>